<feature type="region of interest" description="Disordered" evidence="1">
    <location>
        <begin position="1"/>
        <end position="31"/>
    </location>
</feature>
<accession>A0A0A8Z3W2</accession>
<dbReference type="AlphaFoldDB" id="A0A0A8Z3W2"/>
<feature type="compositionally biased region" description="Low complexity" evidence="1">
    <location>
        <begin position="1"/>
        <end position="14"/>
    </location>
</feature>
<organism evidence="2">
    <name type="scientific">Arundo donax</name>
    <name type="common">Giant reed</name>
    <name type="synonym">Donax arundinaceus</name>
    <dbReference type="NCBI Taxonomy" id="35708"/>
    <lineage>
        <taxon>Eukaryota</taxon>
        <taxon>Viridiplantae</taxon>
        <taxon>Streptophyta</taxon>
        <taxon>Embryophyta</taxon>
        <taxon>Tracheophyta</taxon>
        <taxon>Spermatophyta</taxon>
        <taxon>Magnoliopsida</taxon>
        <taxon>Liliopsida</taxon>
        <taxon>Poales</taxon>
        <taxon>Poaceae</taxon>
        <taxon>PACMAD clade</taxon>
        <taxon>Arundinoideae</taxon>
        <taxon>Arundineae</taxon>
        <taxon>Arundo</taxon>
    </lineage>
</organism>
<sequence>MEATNTHTQHQTNNKSSHYPKMMRNSTPITI</sequence>
<reference evidence="2" key="1">
    <citation type="submission" date="2014-09" db="EMBL/GenBank/DDBJ databases">
        <authorList>
            <person name="Magalhaes I.L.F."/>
            <person name="Oliveira U."/>
            <person name="Santos F.R."/>
            <person name="Vidigal T.H.D.A."/>
            <person name="Brescovit A.D."/>
            <person name="Santos A.J."/>
        </authorList>
    </citation>
    <scope>NUCLEOTIDE SEQUENCE</scope>
    <source>
        <tissue evidence="2">Shoot tissue taken approximately 20 cm above the soil surface</tissue>
    </source>
</reference>
<evidence type="ECO:0000313" key="2">
    <source>
        <dbReference type="EMBL" id="JAD31445.1"/>
    </source>
</evidence>
<reference evidence="2" key="2">
    <citation type="journal article" date="2015" name="Data Brief">
        <title>Shoot transcriptome of the giant reed, Arundo donax.</title>
        <authorList>
            <person name="Barrero R.A."/>
            <person name="Guerrero F.D."/>
            <person name="Moolhuijzen P."/>
            <person name="Goolsby J.A."/>
            <person name="Tidwell J."/>
            <person name="Bellgard S.E."/>
            <person name="Bellgard M.I."/>
        </authorList>
    </citation>
    <scope>NUCLEOTIDE SEQUENCE</scope>
    <source>
        <tissue evidence="2">Shoot tissue taken approximately 20 cm above the soil surface</tissue>
    </source>
</reference>
<dbReference type="EMBL" id="GBRH01266450">
    <property type="protein sequence ID" value="JAD31445.1"/>
    <property type="molecule type" value="Transcribed_RNA"/>
</dbReference>
<proteinExistence type="predicted"/>
<protein>
    <submittedName>
        <fullName evidence="2">Uncharacterized protein</fullName>
    </submittedName>
</protein>
<name>A0A0A8Z3W2_ARUDO</name>
<evidence type="ECO:0000256" key="1">
    <source>
        <dbReference type="SAM" id="MobiDB-lite"/>
    </source>
</evidence>